<dbReference type="SUPFAM" id="SSF56112">
    <property type="entry name" value="Protein kinase-like (PK-like)"/>
    <property type="match status" value="1"/>
</dbReference>
<evidence type="ECO:0000313" key="13">
    <source>
        <dbReference type="Proteomes" id="UP000436088"/>
    </source>
</evidence>
<dbReference type="InterPro" id="IPR032675">
    <property type="entry name" value="LRR_dom_sf"/>
</dbReference>
<organism evidence="12 13">
    <name type="scientific">Hibiscus syriacus</name>
    <name type="common">Rose of Sharon</name>
    <dbReference type="NCBI Taxonomy" id="106335"/>
    <lineage>
        <taxon>Eukaryota</taxon>
        <taxon>Viridiplantae</taxon>
        <taxon>Streptophyta</taxon>
        <taxon>Embryophyta</taxon>
        <taxon>Tracheophyta</taxon>
        <taxon>Spermatophyta</taxon>
        <taxon>Magnoliopsida</taxon>
        <taxon>eudicotyledons</taxon>
        <taxon>Gunneridae</taxon>
        <taxon>Pentapetalae</taxon>
        <taxon>rosids</taxon>
        <taxon>malvids</taxon>
        <taxon>Malvales</taxon>
        <taxon>Malvaceae</taxon>
        <taxon>Malvoideae</taxon>
        <taxon>Hibiscus</taxon>
    </lineage>
</organism>
<keyword evidence="2" id="KW-0433">Leucine-rich repeat</keyword>
<keyword evidence="3" id="KW-0812">Transmembrane</keyword>
<evidence type="ECO:0008006" key="14">
    <source>
        <dbReference type="Google" id="ProtNLM"/>
    </source>
</evidence>
<dbReference type="PANTHER" id="PTHR45974">
    <property type="entry name" value="RECEPTOR-LIKE PROTEIN 55"/>
    <property type="match status" value="1"/>
</dbReference>
<dbReference type="Proteomes" id="UP000436088">
    <property type="component" value="Unassembled WGS sequence"/>
</dbReference>
<dbReference type="FunFam" id="1.10.510.10:FF:002517">
    <property type="match status" value="1"/>
</dbReference>
<dbReference type="Pfam" id="PF07714">
    <property type="entry name" value="PK_Tyr_Ser-Thr"/>
    <property type="match status" value="1"/>
</dbReference>
<dbReference type="AlphaFoldDB" id="A0A6A2ZFK7"/>
<protein>
    <recommendedName>
        <fullName evidence="14">LRR receptor-like serine/threonine-protein kinase</fullName>
    </recommendedName>
</protein>
<dbReference type="InterPro" id="IPR001245">
    <property type="entry name" value="Ser-Thr/Tyr_kinase_cat_dom"/>
</dbReference>
<keyword evidence="5" id="KW-0677">Repeat</keyword>
<keyword evidence="4" id="KW-0732">Signal</keyword>
<evidence type="ECO:0000256" key="4">
    <source>
        <dbReference type="ARBA" id="ARBA00022729"/>
    </source>
</evidence>
<dbReference type="InterPro" id="IPR001611">
    <property type="entry name" value="Leu-rich_rpt"/>
</dbReference>
<dbReference type="EMBL" id="VEPZ02001152">
    <property type="protein sequence ID" value="KAE8690356.1"/>
    <property type="molecule type" value="Genomic_DNA"/>
</dbReference>
<keyword evidence="6" id="KW-1133">Transmembrane helix</keyword>
<proteinExistence type="predicted"/>
<sequence length="417" mass="45596">MELHVTAIGEALSLAPLMRGGSEIPDKFSNRTAGIAGSPRISRSPRQRLAHKSGLVVARFGFFGNIERLELASNFLPGSIPPSLGSLQGLQVFTVSDNNLSGSIPVQFCNLSRSFSGFRSNTSFATAAVFNLSNNFFYGTLNFSLGMFRFIDLSGNYFQGKAVNGVERNVLVLVLVLILICNKGIGNQRGSADVGPVPEGDSPQHPKDPTNLAGSGDRFTYEQLLLATNNFSETNLIKEGLQGHSGDLFRGILEGGIPVVIKRINMSSLKNESYMMELDLFRKLSHPSSIPLLGHCLEHESDKLLFYKYMPNRDLANSFYGASNSDDDSLQSLDWITRLKVATGAAEGLFHLHHECNPSLVHRDVQANSILLDDKFEVRLGSLSGVRPQEGDTHQNVLRRLLWKLQTSERGPSGSSA</sequence>
<dbReference type="GO" id="GO:0005524">
    <property type="term" value="F:ATP binding"/>
    <property type="evidence" value="ECO:0007669"/>
    <property type="project" value="InterPro"/>
</dbReference>
<dbReference type="Gene3D" id="3.30.200.20">
    <property type="entry name" value="Phosphorylase Kinase, domain 1"/>
    <property type="match status" value="1"/>
</dbReference>
<dbReference type="InterPro" id="IPR020635">
    <property type="entry name" value="Tyr_kinase_cat_dom"/>
</dbReference>
<accession>A0A6A2ZFK7</accession>
<dbReference type="Gene3D" id="1.10.510.10">
    <property type="entry name" value="Transferase(Phosphotransferase) domain 1"/>
    <property type="match status" value="1"/>
</dbReference>
<evidence type="ECO:0000256" key="8">
    <source>
        <dbReference type="ARBA" id="ARBA00023180"/>
    </source>
</evidence>
<dbReference type="Pfam" id="PF00560">
    <property type="entry name" value="LRR_1"/>
    <property type="match status" value="2"/>
</dbReference>
<keyword evidence="13" id="KW-1185">Reference proteome</keyword>
<dbReference type="PROSITE" id="PS50042">
    <property type="entry name" value="CNMP_BINDING_3"/>
    <property type="match status" value="1"/>
</dbReference>
<keyword evidence="8" id="KW-0325">Glycoprotein</keyword>
<feature type="region of interest" description="Disordered" evidence="9">
    <location>
        <begin position="188"/>
        <end position="213"/>
    </location>
</feature>
<evidence type="ECO:0000256" key="1">
    <source>
        <dbReference type="ARBA" id="ARBA00004370"/>
    </source>
</evidence>
<dbReference type="FunFam" id="3.30.200.20:FF:000433">
    <property type="entry name" value="Predicted protein"/>
    <property type="match status" value="1"/>
</dbReference>
<evidence type="ECO:0000256" key="6">
    <source>
        <dbReference type="ARBA" id="ARBA00022989"/>
    </source>
</evidence>
<dbReference type="InterPro" id="IPR000719">
    <property type="entry name" value="Prot_kinase_dom"/>
</dbReference>
<comment type="caution">
    <text evidence="12">The sequence shown here is derived from an EMBL/GenBank/DDBJ whole genome shotgun (WGS) entry which is preliminary data.</text>
</comment>
<dbReference type="InterPro" id="IPR011009">
    <property type="entry name" value="Kinase-like_dom_sf"/>
</dbReference>
<dbReference type="SMART" id="SM00219">
    <property type="entry name" value="TyrKc"/>
    <property type="match status" value="1"/>
</dbReference>
<keyword evidence="7" id="KW-0472">Membrane</keyword>
<dbReference type="PANTHER" id="PTHR45974:SF256">
    <property type="entry name" value="PROTEIN KINASE DOMAIN-CONTAINING PROTEIN"/>
    <property type="match status" value="1"/>
</dbReference>
<evidence type="ECO:0000256" key="7">
    <source>
        <dbReference type="ARBA" id="ARBA00023136"/>
    </source>
</evidence>
<dbReference type="GO" id="GO:0016020">
    <property type="term" value="C:membrane"/>
    <property type="evidence" value="ECO:0007669"/>
    <property type="project" value="UniProtKB-SubCell"/>
</dbReference>
<evidence type="ECO:0000259" key="10">
    <source>
        <dbReference type="PROSITE" id="PS50011"/>
    </source>
</evidence>
<evidence type="ECO:0000256" key="5">
    <source>
        <dbReference type="ARBA" id="ARBA00022737"/>
    </source>
</evidence>
<name>A0A6A2ZFK7_HIBSY</name>
<dbReference type="Gene3D" id="3.80.10.10">
    <property type="entry name" value="Ribonuclease Inhibitor"/>
    <property type="match status" value="1"/>
</dbReference>
<evidence type="ECO:0000313" key="12">
    <source>
        <dbReference type="EMBL" id="KAE8690356.1"/>
    </source>
</evidence>
<dbReference type="SUPFAM" id="SSF52058">
    <property type="entry name" value="L domain-like"/>
    <property type="match status" value="1"/>
</dbReference>
<comment type="subcellular location">
    <subcellularLocation>
        <location evidence="1">Membrane</location>
    </subcellularLocation>
</comment>
<feature type="domain" description="Cyclic nucleotide-binding" evidence="11">
    <location>
        <begin position="242"/>
        <end position="310"/>
    </location>
</feature>
<evidence type="ECO:0000256" key="2">
    <source>
        <dbReference type="ARBA" id="ARBA00022614"/>
    </source>
</evidence>
<reference evidence="12" key="1">
    <citation type="submission" date="2019-09" db="EMBL/GenBank/DDBJ databases">
        <title>Draft genome information of white flower Hibiscus syriacus.</title>
        <authorList>
            <person name="Kim Y.-M."/>
        </authorList>
    </citation>
    <scope>NUCLEOTIDE SEQUENCE [LARGE SCALE GENOMIC DNA]</scope>
    <source>
        <strain evidence="12">YM2019G1</strain>
    </source>
</reference>
<evidence type="ECO:0000256" key="9">
    <source>
        <dbReference type="SAM" id="MobiDB-lite"/>
    </source>
</evidence>
<dbReference type="InterPro" id="IPR000595">
    <property type="entry name" value="cNMP-bd_dom"/>
</dbReference>
<evidence type="ECO:0000256" key="3">
    <source>
        <dbReference type="ARBA" id="ARBA00022692"/>
    </source>
</evidence>
<dbReference type="GO" id="GO:0004713">
    <property type="term" value="F:protein tyrosine kinase activity"/>
    <property type="evidence" value="ECO:0007669"/>
    <property type="project" value="InterPro"/>
</dbReference>
<gene>
    <name evidence="12" type="ORF">F3Y22_tig00110895pilonHSYRG00143</name>
</gene>
<dbReference type="PROSITE" id="PS50011">
    <property type="entry name" value="PROTEIN_KINASE_DOM"/>
    <property type="match status" value="1"/>
</dbReference>
<feature type="domain" description="Protein kinase" evidence="10">
    <location>
        <begin position="234"/>
        <end position="417"/>
    </location>
</feature>
<evidence type="ECO:0000259" key="11">
    <source>
        <dbReference type="PROSITE" id="PS50042"/>
    </source>
</evidence>